<dbReference type="Proteomes" id="UP001325479">
    <property type="component" value="Chromosome"/>
</dbReference>
<protein>
    <submittedName>
        <fullName evidence="1">Uncharacterized protein</fullName>
    </submittedName>
</protein>
<evidence type="ECO:0000313" key="2">
    <source>
        <dbReference type="Proteomes" id="UP001325479"/>
    </source>
</evidence>
<name>A0ABZ0WK18_9BURK</name>
<proteinExistence type="predicted"/>
<dbReference type="RefSeq" id="WP_114811638.1">
    <property type="nucleotide sequence ID" value="NZ_CP139965.1"/>
</dbReference>
<dbReference type="EMBL" id="CP139965">
    <property type="protein sequence ID" value="WQD77650.1"/>
    <property type="molecule type" value="Genomic_DNA"/>
</dbReference>
<gene>
    <name evidence="1" type="ORF">U0042_27000</name>
</gene>
<keyword evidence="2" id="KW-1185">Reference proteome</keyword>
<sequence>MEDRSFSGTDSWDIHAGSLADAGSAPGLPKSARTHYQANVCGGDFKHVKERFNEWKQQPLVFQHNRCMFEGKDEVRRVSERVFGNSEAAQSVLREMCDPHASYALAAHVQTSERDLWLVMAAYEE</sequence>
<evidence type="ECO:0000313" key="1">
    <source>
        <dbReference type="EMBL" id="WQD77650.1"/>
    </source>
</evidence>
<reference evidence="1 2" key="1">
    <citation type="submission" date="2023-12" db="EMBL/GenBank/DDBJ databases">
        <title>Genome sequencing and assembly of bacterial species from a model synthetic community.</title>
        <authorList>
            <person name="Hogle S.L."/>
        </authorList>
    </citation>
    <scope>NUCLEOTIDE SEQUENCE [LARGE SCALE GENOMIC DNA]</scope>
    <source>
        <strain evidence="1 2">HAMBI 2494</strain>
    </source>
</reference>
<organism evidence="1 2">
    <name type="scientific">Paraburkholderia kururiensis</name>
    <dbReference type="NCBI Taxonomy" id="984307"/>
    <lineage>
        <taxon>Bacteria</taxon>
        <taxon>Pseudomonadati</taxon>
        <taxon>Pseudomonadota</taxon>
        <taxon>Betaproteobacteria</taxon>
        <taxon>Burkholderiales</taxon>
        <taxon>Burkholderiaceae</taxon>
        <taxon>Paraburkholderia</taxon>
    </lineage>
</organism>
<accession>A0ABZ0WK18</accession>